<comment type="function">
    <text evidence="3">Required for maturation of urease via the functional incorporation of the urease nickel metallocenter.</text>
</comment>
<dbReference type="Pfam" id="PF01730">
    <property type="entry name" value="UreF"/>
    <property type="match status" value="1"/>
</dbReference>
<dbReference type="eggNOG" id="COG0830">
    <property type="taxonomic scope" value="Bacteria"/>
</dbReference>
<proteinExistence type="inferred from homology"/>
<keyword evidence="3" id="KW-0963">Cytoplasm</keyword>
<evidence type="ECO:0000313" key="4">
    <source>
        <dbReference type="EMBL" id="CCV03969.1"/>
    </source>
</evidence>
<comment type="subunit">
    <text evidence="3">UreD, UreF and UreG form a complex that acts as a GTP-hydrolysis-dependent molecular chaperone, activating the urease apoprotein by helping to assemble the nickel containing metallocenter of UreC. The UreE protein probably delivers the nickel.</text>
</comment>
<comment type="subcellular location">
    <subcellularLocation>
        <location evidence="3">Cytoplasm</location>
    </subcellularLocation>
</comment>
<accession>M5EH78</accession>
<dbReference type="PIRSF" id="PIRSF009467">
    <property type="entry name" value="Ureas_acces_UreF"/>
    <property type="match status" value="1"/>
</dbReference>
<keyword evidence="1 3" id="KW-0996">Nickel insertion</keyword>
<evidence type="ECO:0000256" key="1">
    <source>
        <dbReference type="ARBA" id="ARBA00022988"/>
    </source>
</evidence>
<comment type="caution">
    <text evidence="4">The sequence shown here is derived from an EMBL/GenBank/DDBJ whole genome shotgun (WGS) entry which is preliminary data.</text>
</comment>
<dbReference type="STRING" id="1297569.MESS2_1160090"/>
<keyword evidence="2 3" id="KW-0143">Chaperone</keyword>
<dbReference type="EMBL" id="CAUM01000020">
    <property type="protein sequence ID" value="CCV03969.1"/>
    <property type="molecule type" value="Genomic_DNA"/>
</dbReference>
<keyword evidence="5" id="KW-1185">Reference proteome</keyword>
<dbReference type="GO" id="GO:0005737">
    <property type="term" value="C:cytoplasm"/>
    <property type="evidence" value="ECO:0007669"/>
    <property type="project" value="UniProtKB-SubCell"/>
</dbReference>
<protein>
    <recommendedName>
        <fullName evidence="3">Urease accessory protein UreF</fullName>
    </recommendedName>
</protein>
<evidence type="ECO:0000256" key="2">
    <source>
        <dbReference type="ARBA" id="ARBA00023186"/>
    </source>
</evidence>
<sequence>MVMPMPRHTAMPKRIRMPMASRILIRTITRMTTTMTDQPSGIALLRLMAWLSPAFPVGGFSYSHGLERAVHDGLVADSESLAAWLDTLVEIGSGWNDAVLFAESWRRAREEDDLDGIAALAEALAGSRERHTETMLQGAAFLKAASAWPCQVLERLPAECPYCVAVGAVAGGNGIALPDALSAFLQAFFSNLVQAAIRLGVVGQTEATALLAGFEPLALETASRASNSTLDDLGGCAFVSDIMAMKHETQYSRLFRS</sequence>
<dbReference type="GO" id="GO:0016151">
    <property type="term" value="F:nickel cation binding"/>
    <property type="evidence" value="ECO:0007669"/>
    <property type="project" value="UniProtKB-UniRule"/>
</dbReference>
<name>M5EH78_9HYPH</name>
<dbReference type="Gene3D" id="1.10.4190.10">
    <property type="entry name" value="Urease accessory protein UreF"/>
    <property type="match status" value="1"/>
</dbReference>
<evidence type="ECO:0000256" key="3">
    <source>
        <dbReference type="HAMAP-Rule" id="MF_01385"/>
    </source>
</evidence>
<dbReference type="AlphaFoldDB" id="M5EH78"/>
<reference evidence="4 5" key="1">
    <citation type="submission" date="2013-02" db="EMBL/GenBank/DDBJ databases">
        <authorList>
            <person name="Genoscope - CEA"/>
        </authorList>
    </citation>
    <scope>NUCLEOTIDE SEQUENCE [LARGE SCALE GENOMIC DNA]</scope>
    <source>
        <strain evidence="4 5">STM 2683</strain>
    </source>
</reference>
<dbReference type="PANTHER" id="PTHR33620">
    <property type="entry name" value="UREASE ACCESSORY PROTEIN F"/>
    <property type="match status" value="1"/>
</dbReference>
<dbReference type="InterPro" id="IPR002639">
    <property type="entry name" value="UreF"/>
</dbReference>
<dbReference type="PANTHER" id="PTHR33620:SF1">
    <property type="entry name" value="UREASE ACCESSORY PROTEIN F"/>
    <property type="match status" value="1"/>
</dbReference>
<dbReference type="Proteomes" id="UP000012062">
    <property type="component" value="Unassembled WGS sequence"/>
</dbReference>
<comment type="similarity">
    <text evidence="3">Belongs to the UreF family.</text>
</comment>
<evidence type="ECO:0000313" key="5">
    <source>
        <dbReference type="Proteomes" id="UP000012062"/>
    </source>
</evidence>
<dbReference type="InterPro" id="IPR038277">
    <property type="entry name" value="UreF_sf"/>
</dbReference>
<organism evidence="4 5">
    <name type="scientific">Mesorhizobium metallidurans STM 2683</name>
    <dbReference type="NCBI Taxonomy" id="1297569"/>
    <lineage>
        <taxon>Bacteria</taxon>
        <taxon>Pseudomonadati</taxon>
        <taxon>Pseudomonadota</taxon>
        <taxon>Alphaproteobacteria</taxon>
        <taxon>Hyphomicrobiales</taxon>
        <taxon>Phyllobacteriaceae</taxon>
        <taxon>Mesorhizobium</taxon>
    </lineage>
</organism>
<dbReference type="HAMAP" id="MF_01385">
    <property type="entry name" value="UreF"/>
    <property type="match status" value="1"/>
</dbReference>
<gene>
    <name evidence="3 4" type="primary">ureF</name>
    <name evidence="4" type="ORF">MESS2_1160090</name>
</gene>